<feature type="domain" description="DUF6532" evidence="2">
    <location>
        <begin position="239"/>
        <end position="437"/>
    </location>
</feature>
<feature type="compositionally biased region" description="Pro residues" evidence="1">
    <location>
        <begin position="196"/>
        <end position="210"/>
    </location>
</feature>
<feature type="compositionally biased region" description="Acidic residues" evidence="1">
    <location>
        <begin position="510"/>
        <end position="521"/>
    </location>
</feature>
<name>A0ABR3FIG7_9AGAR</name>
<evidence type="ECO:0000256" key="1">
    <source>
        <dbReference type="SAM" id="MobiDB-lite"/>
    </source>
</evidence>
<feature type="compositionally biased region" description="Polar residues" evidence="1">
    <location>
        <begin position="144"/>
        <end position="160"/>
    </location>
</feature>
<keyword evidence="4" id="KW-1185">Reference proteome</keyword>
<dbReference type="EMBL" id="JBAHYK010000330">
    <property type="protein sequence ID" value="KAL0575163.1"/>
    <property type="molecule type" value="Genomic_DNA"/>
</dbReference>
<sequence length="535" mass="60352">MPSTKHAIVSEDEDEAPATRKRSRTISTRPTRGGGDEQRNSGRPRVPSTRQKEIGIIFPALTSYRSPDFDDSQDRNEVNSLAVENEKLQRQLANLRKKTQRETKEDDSPDPESEEEMHPVTSSIERLYSVRLQPSRKIPILRRGTSSSQPPIRATVNTPQRIEPASSEPDEETEKIPTGNTVISSSRRAPLILTPTPKPAQQPETLPPPCQKSTNSKPSKRRAKDFAGLTHLIALRGAKEMEARINTRDPFPDPTGLTAAAIRCLENAKLHIDKKHEVVEVEAPLLVNSFKARQSRARQIPLNVVRTQVVVQYGFRDSVKKRQVNKNLANSLLQEERYAHKDMAELIGYLEHPIFSDVYKKAYFPSDEGLGLLFPRLFDNGGKGTPFPVATLALIKLQVEFCIEEWKDGILDKKAFDVKKRDLKVRYQRHLKKVEDWIDTAPAFTANVRKKWHDRAIRDFVTETAPERPSRSAETIKRSLAAIEARTGDTDSEADELSSENDDNHHEANMEEQDALQDGETQDAGSNKENVNEEG</sequence>
<gene>
    <name evidence="3" type="ORF">V5O48_006806</name>
</gene>
<evidence type="ECO:0000313" key="3">
    <source>
        <dbReference type="EMBL" id="KAL0575163.1"/>
    </source>
</evidence>
<accession>A0ABR3FIG7</accession>
<feature type="region of interest" description="Disordered" evidence="1">
    <location>
        <begin position="1"/>
        <end position="222"/>
    </location>
</feature>
<comment type="caution">
    <text evidence="3">The sequence shown here is derived from an EMBL/GenBank/DDBJ whole genome shotgun (WGS) entry which is preliminary data.</text>
</comment>
<organism evidence="3 4">
    <name type="scientific">Marasmius crinis-equi</name>
    <dbReference type="NCBI Taxonomy" id="585013"/>
    <lineage>
        <taxon>Eukaryota</taxon>
        <taxon>Fungi</taxon>
        <taxon>Dikarya</taxon>
        <taxon>Basidiomycota</taxon>
        <taxon>Agaricomycotina</taxon>
        <taxon>Agaricomycetes</taxon>
        <taxon>Agaricomycetidae</taxon>
        <taxon>Agaricales</taxon>
        <taxon>Marasmiineae</taxon>
        <taxon>Marasmiaceae</taxon>
        <taxon>Marasmius</taxon>
    </lineage>
</organism>
<feature type="region of interest" description="Disordered" evidence="1">
    <location>
        <begin position="483"/>
        <end position="535"/>
    </location>
</feature>
<dbReference type="InterPro" id="IPR045341">
    <property type="entry name" value="DUF6532"/>
</dbReference>
<protein>
    <recommendedName>
        <fullName evidence="2">DUF6532 domain-containing protein</fullName>
    </recommendedName>
</protein>
<evidence type="ECO:0000259" key="2">
    <source>
        <dbReference type="Pfam" id="PF20149"/>
    </source>
</evidence>
<dbReference type="Pfam" id="PF20149">
    <property type="entry name" value="DUF6532"/>
    <property type="match status" value="1"/>
</dbReference>
<evidence type="ECO:0000313" key="4">
    <source>
        <dbReference type="Proteomes" id="UP001465976"/>
    </source>
</evidence>
<feature type="compositionally biased region" description="Polar residues" evidence="1">
    <location>
        <begin position="178"/>
        <end position="187"/>
    </location>
</feature>
<proteinExistence type="predicted"/>
<reference evidence="3 4" key="1">
    <citation type="submission" date="2024-02" db="EMBL/GenBank/DDBJ databases">
        <title>A draft genome for the cacao thread blight pathogen Marasmius crinis-equi.</title>
        <authorList>
            <person name="Cohen S.P."/>
            <person name="Baruah I.K."/>
            <person name="Amoako-Attah I."/>
            <person name="Bukari Y."/>
            <person name="Meinhardt L.W."/>
            <person name="Bailey B.A."/>
        </authorList>
    </citation>
    <scope>NUCLEOTIDE SEQUENCE [LARGE SCALE GENOMIC DNA]</scope>
    <source>
        <strain evidence="3 4">GH-76</strain>
    </source>
</reference>
<dbReference type="Proteomes" id="UP001465976">
    <property type="component" value="Unassembled WGS sequence"/>
</dbReference>
<feature type="compositionally biased region" description="Acidic residues" evidence="1">
    <location>
        <begin position="490"/>
        <end position="501"/>
    </location>
</feature>